<proteinExistence type="predicted"/>
<dbReference type="RefSeq" id="WP_379790034.1">
    <property type="nucleotide sequence ID" value="NZ_JBHSQB010000003.1"/>
</dbReference>
<protein>
    <recommendedName>
        <fullName evidence="3">Helix-turn-helix domain-containing protein</fullName>
    </recommendedName>
</protein>
<sequence length="176" mass="19537">MFINEDNGMNPMLFYCYNGKIKVPILLLRISSIFLFTIGLSWRSVLPADSGRYTASVGQCAPPGTCSGQLLLNLQTCCPIINIKAKEENVTRKDLEQLGSFLLGELEKMLKKKESCQGPEVSDAEWLNGKAVRSLLQISPGSLQKLRVSGKLGFSETRGTYFHCRADLERIFNGRG</sequence>
<evidence type="ECO:0008006" key="3">
    <source>
        <dbReference type="Google" id="ProtNLM"/>
    </source>
</evidence>
<dbReference type="EMBL" id="JBHSQB010000003">
    <property type="protein sequence ID" value="MFC6095412.1"/>
    <property type="molecule type" value="Genomic_DNA"/>
</dbReference>
<comment type="caution">
    <text evidence="1">The sequence shown here is derived from an EMBL/GenBank/DDBJ whole genome shotgun (WGS) entry which is preliminary data.</text>
</comment>
<evidence type="ECO:0000313" key="1">
    <source>
        <dbReference type="EMBL" id="MFC6095412.1"/>
    </source>
</evidence>
<accession>A0ABW1PKF6</accession>
<organism evidence="1 2">
    <name type="scientific">Flavobacterium qiangtangense</name>
    <dbReference type="NCBI Taxonomy" id="1442595"/>
    <lineage>
        <taxon>Bacteria</taxon>
        <taxon>Pseudomonadati</taxon>
        <taxon>Bacteroidota</taxon>
        <taxon>Flavobacteriia</taxon>
        <taxon>Flavobacteriales</taxon>
        <taxon>Flavobacteriaceae</taxon>
        <taxon>Flavobacterium</taxon>
    </lineage>
</organism>
<gene>
    <name evidence="1" type="ORF">ACFPVY_02035</name>
</gene>
<name>A0ABW1PKF6_9FLAO</name>
<reference evidence="2" key="1">
    <citation type="journal article" date="2019" name="Int. J. Syst. Evol. Microbiol.">
        <title>The Global Catalogue of Microorganisms (GCM) 10K type strain sequencing project: providing services to taxonomists for standard genome sequencing and annotation.</title>
        <authorList>
            <consortium name="The Broad Institute Genomics Platform"/>
            <consortium name="The Broad Institute Genome Sequencing Center for Infectious Disease"/>
            <person name="Wu L."/>
            <person name="Ma J."/>
        </authorList>
    </citation>
    <scope>NUCLEOTIDE SEQUENCE [LARGE SCALE GENOMIC DNA]</scope>
    <source>
        <strain evidence="2">CCUG 49679</strain>
    </source>
</reference>
<keyword evidence="2" id="KW-1185">Reference proteome</keyword>
<evidence type="ECO:0000313" key="2">
    <source>
        <dbReference type="Proteomes" id="UP001596287"/>
    </source>
</evidence>
<dbReference type="Proteomes" id="UP001596287">
    <property type="component" value="Unassembled WGS sequence"/>
</dbReference>